<feature type="transmembrane region" description="Helical" evidence="5">
    <location>
        <begin position="308"/>
        <end position="329"/>
    </location>
</feature>
<dbReference type="Proteomes" id="UP001202052">
    <property type="component" value="Unassembled WGS sequence"/>
</dbReference>
<feature type="transmembrane region" description="Helical" evidence="5">
    <location>
        <begin position="185"/>
        <end position="206"/>
    </location>
</feature>
<comment type="subcellular location">
    <subcellularLocation>
        <location evidence="1">Endomembrane system</location>
        <topology evidence="1">Multi-pass membrane protein</topology>
    </subcellularLocation>
</comment>
<feature type="transmembrane region" description="Helical" evidence="5">
    <location>
        <begin position="212"/>
        <end position="230"/>
    </location>
</feature>
<keyword evidence="4 5" id="KW-0472">Membrane</keyword>
<evidence type="ECO:0000256" key="2">
    <source>
        <dbReference type="ARBA" id="ARBA00022692"/>
    </source>
</evidence>
<evidence type="ECO:0000256" key="5">
    <source>
        <dbReference type="SAM" id="Phobius"/>
    </source>
</evidence>
<dbReference type="PANTHER" id="PTHR39535">
    <property type="entry name" value="SPORULATION-DELAYING PROTEIN SDPB"/>
    <property type="match status" value="1"/>
</dbReference>
<keyword evidence="3 5" id="KW-1133">Transmembrane helix</keyword>
<evidence type="ECO:0000313" key="7">
    <source>
        <dbReference type="EMBL" id="MCL3992681.1"/>
    </source>
</evidence>
<feature type="transmembrane region" description="Helical" evidence="5">
    <location>
        <begin position="336"/>
        <end position="353"/>
    </location>
</feature>
<name>A0ABT0NNF2_9ACTN</name>
<comment type="caution">
    <text evidence="7">The sequence shown here is derived from an EMBL/GenBank/DDBJ whole genome shotgun (WGS) entry which is preliminary data.</text>
</comment>
<feature type="domain" description="HTTM-like" evidence="6">
    <location>
        <begin position="38"/>
        <end position="373"/>
    </location>
</feature>
<evidence type="ECO:0000256" key="3">
    <source>
        <dbReference type="ARBA" id="ARBA00022989"/>
    </source>
</evidence>
<organism evidence="7 8">
    <name type="scientific">Streptomyces lavenduligriseus</name>
    <dbReference type="NCBI Taxonomy" id="67315"/>
    <lineage>
        <taxon>Bacteria</taxon>
        <taxon>Bacillati</taxon>
        <taxon>Actinomycetota</taxon>
        <taxon>Actinomycetes</taxon>
        <taxon>Kitasatosporales</taxon>
        <taxon>Streptomycetaceae</taxon>
        <taxon>Streptomyces</taxon>
    </lineage>
</organism>
<evidence type="ECO:0000259" key="6">
    <source>
        <dbReference type="SMART" id="SM00752"/>
    </source>
</evidence>
<dbReference type="InterPro" id="IPR052964">
    <property type="entry name" value="Sporulation_signal_mat"/>
</dbReference>
<sequence length="401" mass="43637">MTAYPSTPPGRRSGPPGPAPLSRGFASAVRRGLARIAAEPFAPYQAAVLRIGLALTWLALLLREWVDRAELYGPDGPWSWDMARQWNATTHAFTVLLWYDGRPWFEAVYAAAVAASVMLLLGWRTRTASLLFMIAVMAVQNRNPFVGNGGDNLLHIMAVYLVFTRCGAVWSLDARRAAKGRDHDTGATGIVLWVCCTAVLALVTGLGRLGAGWAWLLWAFLAAHLVGWLVRRRAPGEPRTVLTMAGNVVHAGAMLVIAVQICLIYSSSGWYKIQGSLWQEGTALYYALHIGNVTPWPALSRAVAGHSLVVLLLTYGTVIAEVAFPFLLFNRRTRTAIVMVMMGMHAGIGTLLGLPFFSLAMIVADAVFLPASVLRRLGDRVTRTARRTRAALLRPIRAPAG</sequence>
<protein>
    <submittedName>
        <fullName evidence="7">HTTM domain-containing protein</fullName>
    </submittedName>
</protein>
<feature type="transmembrane region" description="Helical" evidence="5">
    <location>
        <begin position="242"/>
        <end position="266"/>
    </location>
</feature>
<evidence type="ECO:0000256" key="4">
    <source>
        <dbReference type="ARBA" id="ARBA00023136"/>
    </source>
</evidence>
<proteinExistence type="predicted"/>
<dbReference type="RefSeq" id="WP_249457192.1">
    <property type="nucleotide sequence ID" value="NZ_JAMCCK010000006.1"/>
</dbReference>
<gene>
    <name evidence="7" type="ORF">M4438_03900</name>
</gene>
<evidence type="ECO:0000256" key="1">
    <source>
        <dbReference type="ARBA" id="ARBA00004127"/>
    </source>
</evidence>
<dbReference type="InterPro" id="IPR011020">
    <property type="entry name" value="HTTM-like"/>
</dbReference>
<reference evidence="7 8" key="1">
    <citation type="submission" date="2022-05" db="EMBL/GenBank/DDBJ databases">
        <title>Genome Resource of Streptomyces lavenduligriseus GA1-1, a Strain with Broad-Spectrum Antifungal Activity against Phytopathogenic Fungi.</title>
        <authorList>
            <person name="Qi D."/>
        </authorList>
    </citation>
    <scope>NUCLEOTIDE SEQUENCE [LARGE SCALE GENOMIC DNA]</scope>
    <source>
        <strain evidence="7 8">GA1-1</strain>
    </source>
</reference>
<evidence type="ECO:0000313" key="8">
    <source>
        <dbReference type="Proteomes" id="UP001202052"/>
    </source>
</evidence>
<accession>A0ABT0NNF2</accession>
<dbReference type="SMART" id="SM00752">
    <property type="entry name" value="HTTM"/>
    <property type="match status" value="1"/>
</dbReference>
<keyword evidence="2 5" id="KW-0812">Transmembrane</keyword>
<keyword evidence="8" id="KW-1185">Reference proteome</keyword>
<dbReference type="PANTHER" id="PTHR39535:SF2">
    <property type="entry name" value="HTTM DOMAIN-CONTAINING PROTEIN"/>
    <property type="match status" value="1"/>
</dbReference>
<dbReference type="EMBL" id="JAMCCK010000006">
    <property type="protein sequence ID" value="MCL3992681.1"/>
    <property type="molecule type" value="Genomic_DNA"/>
</dbReference>
<feature type="transmembrane region" description="Helical" evidence="5">
    <location>
        <begin position="104"/>
        <end position="123"/>
    </location>
</feature>